<dbReference type="InterPro" id="IPR032710">
    <property type="entry name" value="NTF2-like_dom_sf"/>
</dbReference>
<accession>A0A178HMA6</accession>
<dbReference type="Gene3D" id="3.10.450.50">
    <property type="match status" value="1"/>
</dbReference>
<gene>
    <name evidence="2" type="ORF">A3840_17090</name>
</gene>
<feature type="domain" description="DUF4440" evidence="1">
    <location>
        <begin position="20"/>
        <end position="105"/>
    </location>
</feature>
<dbReference type="STRING" id="1770058.A3840_17090"/>
<evidence type="ECO:0000313" key="3">
    <source>
        <dbReference type="Proteomes" id="UP000078389"/>
    </source>
</evidence>
<name>A0A178HMA6_9HYPH</name>
<organism evidence="2 3">
    <name type="scientific">Devosia elaeis</name>
    <dbReference type="NCBI Taxonomy" id="1770058"/>
    <lineage>
        <taxon>Bacteria</taxon>
        <taxon>Pseudomonadati</taxon>
        <taxon>Pseudomonadota</taxon>
        <taxon>Alphaproteobacteria</taxon>
        <taxon>Hyphomicrobiales</taxon>
        <taxon>Devosiaceae</taxon>
        <taxon>Devosia</taxon>
    </lineage>
</organism>
<dbReference type="Pfam" id="PF14534">
    <property type="entry name" value="DUF4440"/>
    <property type="match status" value="1"/>
</dbReference>
<evidence type="ECO:0000313" key="2">
    <source>
        <dbReference type="EMBL" id="OAM73877.1"/>
    </source>
</evidence>
<dbReference type="SUPFAM" id="SSF54427">
    <property type="entry name" value="NTF2-like"/>
    <property type="match status" value="1"/>
</dbReference>
<keyword evidence="3" id="KW-1185">Reference proteome</keyword>
<proteinExistence type="predicted"/>
<comment type="caution">
    <text evidence="2">The sequence shown here is derived from an EMBL/GenBank/DDBJ whole genome shotgun (WGS) entry which is preliminary data.</text>
</comment>
<dbReference type="EMBL" id="LVVY01000129">
    <property type="protein sequence ID" value="OAM73877.1"/>
    <property type="molecule type" value="Genomic_DNA"/>
</dbReference>
<dbReference type="OrthoDB" id="667202at2"/>
<sequence>MEAIMQQVWTIERSLWLDGIEAYETRMADQCVMVFGPMGILDRGQILQTIEQAPRWQDVEMTETTLTTPGDSVAIVIAYKAEARRDGGDVYSALCSSTYLVLDGELKLVQHQQTPL</sequence>
<reference evidence="2 3" key="1">
    <citation type="submission" date="2016-03" db="EMBL/GenBank/DDBJ databases">
        <title>Genome sequencing of Devosia sp. S37.</title>
        <authorList>
            <person name="Mohd Nor M."/>
        </authorList>
    </citation>
    <scope>NUCLEOTIDE SEQUENCE [LARGE SCALE GENOMIC DNA]</scope>
    <source>
        <strain evidence="2 3">S37</strain>
    </source>
</reference>
<evidence type="ECO:0000259" key="1">
    <source>
        <dbReference type="Pfam" id="PF14534"/>
    </source>
</evidence>
<dbReference type="AlphaFoldDB" id="A0A178HMA6"/>
<dbReference type="Proteomes" id="UP000078389">
    <property type="component" value="Unassembled WGS sequence"/>
</dbReference>
<protein>
    <recommendedName>
        <fullName evidence="1">DUF4440 domain-containing protein</fullName>
    </recommendedName>
</protein>
<dbReference type="InterPro" id="IPR027843">
    <property type="entry name" value="DUF4440"/>
</dbReference>